<keyword evidence="1" id="KW-0378">Hydrolase</keyword>
<dbReference type="CDD" id="cd05828">
    <property type="entry name" value="Sortase_D_1"/>
    <property type="match status" value="1"/>
</dbReference>
<evidence type="ECO:0000313" key="3">
    <source>
        <dbReference type="EMBL" id="PRD55263.1"/>
    </source>
</evidence>
<dbReference type="Pfam" id="PF04203">
    <property type="entry name" value="Sortase"/>
    <property type="match status" value="1"/>
</dbReference>
<dbReference type="EMBL" id="PVBT01000002">
    <property type="protein sequence ID" value="PRD55263.1"/>
    <property type="molecule type" value="Genomic_DNA"/>
</dbReference>
<keyword evidence="2" id="KW-0472">Membrane</keyword>
<dbReference type="InterPro" id="IPR041999">
    <property type="entry name" value="Sortase_D_1"/>
</dbReference>
<gene>
    <name evidence="3" type="ORF">C5750_08840</name>
</gene>
<comment type="caution">
    <text evidence="3">The sequence shown here is derived from an EMBL/GenBank/DDBJ whole genome shotgun (WGS) entry which is preliminary data.</text>
</comment>
<proteinExistence type="predicted"/>
<dbReference type="InterPro" id="IPR005754">
    <property type="entry name" value="Sortase"/>
</dbReference>
<dbReference type="AlphaFoldDB" id="A0A2S9JPU9"/>
<dbReference type="InterPro" id="IPR022445">
    <property type="entry name" value="Sortase_proteobact_type"/>
</dbReference>
<reference evidence="3 4" key="1">
    <citation type="submission" date="2018-02" db="EMBL/GenBank/DDBJ databases">
        <title>The draft genome of Phyllobacterium myrsinacearum DSM5892.</title>
        <authorList>
            <person name="Li L."/>
            <person name="Liu L."/>
            <person name="Zhang X."/>
            <person name="Wang T."/>
        </authorList>
    </citation>
    <scope>NUCLEOTIDE SEQUENCE [LARGE SCALE GENOMIC DNA]</scope>
    <source>
        <strain evidence="3 4">DSM 5892</strain>
    </source>
</reference>
<name>A0A2S9JPU9_9HYPH</name>
<dbReference type="InterPro" id="IPR023365">
    <property type="entry name" value="Sortase_dom-sf"/>
</dbReference>
<dbReference type="Proteomes" id="UP000238563">
    <property type="component" value="Unassembled WGS sequence"/>
</dbReference>
<dbReference type="Gene3D" id="2.40.260.10">
    <property type="entry name" value="Sortase"/>
    <property type="match status" value="1"/>
</dbReference>
<keyword evidence="4" id="KW-1185">Reference proteome</keyword>
<organism evidence="3 4">
    <name type="scientific">Phyllobacterium myrsinacearum</name>
    <dbReference type="NCBI Taxonomy" id="28101"/>
    <lineage>
        <taxon>Bacteria</taxon>
        <taxon>Pseudomonadati</taxon>
        <taxon>Pseudomonadota</taxon>
        <taxon>Alphaproteobacteria</taxon>
        <taxon>Hyphomicrobiales</taxon>
        <taxon>Phyllobacteriaceae</taxon>
        <taxon>Phyllobacterium</taxon>
    </lineage>
</organism>
<feature type="transmembrane region" description="Helical" evidence="2">
    <location>
        <begin position="21"/>
        <end position="43"/>
    </location>
</feature>
<accession>A0A2S9JPU9</accession>
<dbReference type="OrthoDB" id="9790661at2"/>
<evidence type="ECO:0000256" key="2">
    <source>
        <dbReference type="SAM" id="Phobius"/>
    </source>
</evidence>
<dbReference type="NCBIfam" id="TIGR01076">
    <property type="entry name" value="sortase_fam"/>
    <property type="match status" value="1"/>
</dbReference>
<keyword evidence="2" id="KW-0812">Transmembrane</keyword>
<evidence type="ECO:0000256" key="1">
    <source>
        <dbReference type="ARBA" id="ARBA00022801"/>
    </source>
</evidence>
<dbReference type="GO" id="GO:0016787">
    <property type="term" value="F:hydrolase activity"/>
    <property type="evidence" value="ECO:0007669"/>
    <property type="project" value="UniProtKB-KW"/>
</dbReference>
<dbReference type="RefSeq" id="WP_105733492.1">
    <property type="nucleotide sequence ID" value="NZ_PVBT01000002.1"/>
</dbReference>
<sequence length="206" mass="22554">MRAINTRHGISEWKGRAVFRPALRAGMAVMALVGLILLSQGLWIHAKAMVAQVLLDRAFTRSIETGQSVKPWSWADTWPVARLEFPRIGETSIALHGASGQALAFGPGHVNRSAEAGENGTAVYAAHRDTHFAFLKDVQIGDAVRITRRDGKVFTYQVTETSVVRWDQSGIDTNAGGKNLVLATCWPFNAATPGPMRYLVKARMLE</sequence>
<protein>
    <submittedName>
        <fullName evidence="3">Class GN sortase</fullName>
    </submittedName>
</protein>
<dbReference type="SUPFAM" id="SSF63817">
    <property type="entry name" value="Sortase"/>
    <property type="match status" value="1"/>
</dbReference>
<keyword evidence="2" id="KW-1133">Transmembrane helix</keyword>
<evidence type="ECO:0000313" key="4">
    <source>
        <dbReference type="Proteomes" id="UP000238563"/>
    </source>
</evidence>
<dbReference type="NCBIfam" id="TIGR03784">
    <property type="entry name" value="marine_sortase"/>
    <property type="match status" value="1"/>
</dbReference>